<comment type="caution">
    <text evidence="1">The sequence shown here is derived from an EMBL/GenBank/DDBJ whole genome shotgun (WGS) entry which is preliminary data.</text>
</comment>
<evidence type="ECO:0000313" key="2">
    <source>
        <dbReference type="Proteomes" id="UP001469749"/>
    </source>
</evidence>
<accession>A0ABV1B4K7</accession>
<proteinExistence type="predicted"/>
<organism evidence="1 2">
    <name type="scientific">Coprococcus intestinihominis</name>
    <dbReference type="NCBI Taxonomy" id="3133154"/>
    <lineage>
        <taxon>Bacteria</taxon>
        <taxon>Bacillati</taxon>
        <taxon>Bacillota</taxon>
        <taxon>Clostridia</taxon>
        <taxon>Lachnospirales</taxon>
        <taxon>Lachnospiraceae</taxon>
        <taxon>Coprococcus</taxon>
    </lineage>
</organism>
<dbReference type="RefSeq" id="WP_349084745.1">
    <property type="nucleotide sequence ID" value="NZ_JBBMEK010000069.1"/>
</dbReference>
<name>A0ABV1B4K7_9FIRM</name>
<dbReference type="EMBL" id="JBBMEK010000069">
    <property type="protein sequence ID" value="MEQ2364892.1"/>
    <property type="molecule type" value="Genomic_DNA"/>
</dbReference>
<evidence type="ECO:0000313" key="1">
    <source>
        <dbReference type="EMBL" id="MEQ2364892.1"/>
    </source>
</evidence>
<dbReference type="Proteomes" id="UP001469749">
    <property type="component" value="Unassembled WGS sequence"/>
</dbReference>
<protein>
    <submittedName>
        <fullName evidence="1">Uncharacterized protein</fullName>
    </submittedName>
</protein>
<sequence>MKVDILLRTRDYDRDYRWIFKPEYVDRVTEDKMSFLIQMMQKSELKQYLENESLYNLYYLYDENGSALVRSGFSGSMDRQGRNIYAVEGIACPAEMNRLFWYALPYLVDWLLQQPMLREQWLRENGPEENADVEHHMEVEGLTEDMIFEGSAEENRMWQCMRDHSACMRRLYADIYQSAEMYSFIYGTRPQSFYEGQTLRCYTPEAISSLAPVPEQNKIVIPKPVLREEDHLYRAEIQIEKKNRRYAAYLLARDGTGEAIAETEDMTFGNDGIGVAQIERALIALEHKIAPLGYSRGSRRVRT</sequence>
<reference evidence="1 2" key="1">
    <citation type="submission" date="2024-03" db="EMBL/GenBank/DDBJ databases">
        <title>Human intestinal bacterial collection.</title>
        <authorList>
            <person name="Pauvert C."/>
            <person name="Hitch T.C.A."/>
            <person name="Clavel T."/>
        </authorList>
    </citation>
    <scope>NUCLEOTIDE SEQUENCE [LARGE SCALE GENOMIC DNA]</scope>
    <source>
        <strain evidence="1 2">CLA-AA-H190</strain>
    </source>
</reference>
<gene>
    <name evidence="1" type="ORF">WMO25_07255</name>
</gene>
<keyword evidence="2" id="KW-1185">Reference proteome</keyword>